<evidence type="ECO:0000259" key="2">
    <source>
        <dbReference type="PROSITE" id="PS51831"/>
    </source>
</evidence>
<dbReference type="Pfam" id="PF07494">
    <property type="entry name" value="Reg_prop"/>
    <property type="match status" value="2"/>
</dbReference>
<feature type="transmembrane region" description="Helical" evidence="1">
    <location>
        <begin position="6"/>
        <end position="27"/>
    </location>
</feature>
<dbReference type="EMBL" id="FORI01000010">
    <property type="protein sequence ID" value="SFI98941.1"/>
    <property type="molecule type" value="Genomic_DNA"/>
</dbReference>
<dbReference type="InterPro" id="IPR011047">
    <property type="entry name" value="Quinoprotein_ADH-like_sf"/>
</dbReference>
<dbReference type="SUPFAM" id="SSF63829">
    <property type="entry name" value="Calcium-dependent phosphotriesterase"/>
    <property type="match status" value="1"/>
</dbReference>
<dbReference type="CDD" id="cd00077">
    <property type="entry name" value="HDc"/>
    <property type="match status" value="1"/>
</dbReference>
<dbReference type="InterPro" id="IPR011110">
    <property type="entry name" value="Reg_prop"/>
</dbReference>
<feature type="domain" description="HD-GYP" evidence="3">
    <location>
        <begin position="992"/>
        <end position="1187"/>
    </location>
</feature>
<dbReference type="Proteomes" id="UP000182737">
    <property type="component" value="Unassembled WGS sequence"/>
</dbReference>
<dbReference type="RefSeq" id="WP_074933097.1">
    <property type="nucleotide sequence ID" value="NZ_FORI01000010.1"/>
</dbReference>
<dbReference type="PROSITE" id="PS51832">
    <property type="entry name" value="HD_GYP"/>
    <property type="match status" value="1"/>
</dbReference>
<dbReference type="Gene3D" id="2.130.10.10">
    <property type="entry name" value="YVTN repeat-like/Quinoprotein amine dehydrogenase"/>
    <property type="match status" value="3"/>
</dbReference>
<gene>
    <name evidence="4" type="ORF">SAMN04487775_11032</name>
</gene>
<dbReference type="InterPro" id="IPR052020">
    <property type="entry name" value="Cyclic_di-GMP/3'3'-cGAMP_PDE"/>
</dbReference>
<dbReference type="PROSITE" id="PS51831">
    <property type="entry name" value="HD"/>
    <property type="match status" value="1"/>
</dbReference>
<keyword evidence="1" id="KW-1133">Transmembrane helix</keyword>
<keyword evidence="1" id="KW-0472">Membrane</keyword>
<evidence type="ECO:0000313" key="5">
    <source>
        <dbReference type="Proteomes" id="UP000182737"/>
    </source>
</evidence>
<dbReference type="PANTHER" id="PTHR45228:SF5">
    <property type="entry name" value="CYCLIC DI-GMP PHOSPHODIESTERASE VC_1348-RELATED"/>
    <property type="match status" value="1"/>
</dbReference>
<feature type="domain" description="HD" evidence="2">
    <location>
        <begin position="1014"/>
        <end position="1136"/>
    </location>
</feature>
<dbReference type="OrthoDB" id="9813394at2"/>
<evidence type="ECO:0000259" key="3">
    <source>
        <dbReference type="PROSITE" id="PS51832"/>
    </source>
</evidence>
<dbReference type="PANTHER" id="PTHR45228">
    <property type="entry name" value="CYCLIC DI-GMP PHOSPHODIESTERASE TM_0186-RELATED"/>
    <property type="match status" value="1"/>
</dbReference>
<keyword evidence="1" id="KW-0812">Transmembrane</keyword>
<dbReference type="SUPFAM" id="SSF109604">
    <property type="entry name" value="HD-domain/PDEase-like"/>
    <property type="match status" value="1"/>
</dbReference>
<evidence type="ECO:0000256" key="1">
    <source>
        <dbReference type="SAM" id="Phobius"/>
    </source>
</evidence>
<dbReference type="InterPro" id="IPR006674">
    <property type="entry name" value="HD_domain"/>
</dbReference>
<feature type="transmembrane region" description="Helical" evidence="1">
    <location>
        <begin position="70"/>
        <end position="89"/>
    </location>
</feature>
<protein>
    <submittedName>
        <fullName evidence="4">Energy-coupling factor transport system substrate-specific component</fullName>
    </submittedName>
</protein>
<dbReference type="NCBIfam" id="TIGR00277">
    <property type="entry name" value="HDIG"/>
    <property type="match status" value="1"/>
</dbReference>
<dbReference type="InterPro" id="IPR006675">
    <property type="entry name" value="HDIG_dom"/>
</dbReference>
<dbReference type="SUPFAM" id="SSF50998">
    <property type="entry name" value="Quinoprotein alcohol dehydrogenase-like"/>
    <property type="match status" value="1"/>
</dbReference>
<keyword evidence="5" id="KW-1185">Reference proteome</keyword>
<reference evidence="5" key="1">
    <citation type="submission" date="2016-10" db="EMBL/GenBank/DDBJ databases">
        <authorList>
            <person name="Varghese N."/>
            <person name="Submissions S."/>
        </authorList>
    </citation>
    <scope>NUCLEOTIDE SEQUENCE [LARGE SCALE GENOMIC DNA]</scope>
    <source>
        <strain evidence="5">XBD1002</strain>
    </source>
</reference>
<name>A0A1I3MPT9_9SPIR</name>
<organism evidence="4 5">
    <name type="scientific">Treponema bryantii</name>
    <dbReference type="NCBI Taxonomy" id="163"/>
    <lineage>
        <taxon>Bacteria</taxon>
        <taxon>Pseudomonadati</taxon>
        <taxon>Spirochaetota</taxon>
        <taxon>Spirochaetia</taxon>
        <taxon>Spirochaetales</taxon>
        <taxon>Treponemataceae</taxon>
        <taxon>Treponema</taxon>
    </lineage>
</organism>
<feature type="transmembrane region" description="Helical" evidence="1">
    <location>
        <begin position="101"/>
        <end position="123"/>
    </location>
</feature>
<sequence length="1194" mass="132726">MKKYKTYQIILLVIVSLLLNLCGKNLAEALNLPLWLDSFGTVLTAYVAGPLLGAIVGAAGNVIYGFVNPISFAYSITSISIALVVGYFARRGSMKNVFKTMSLSVLVTGVCVVTSCILNLIFYDGVTNNFWGDGIIELLKHWGFPRLVQIIIGEFYVDFVDKVFTMVAVYVFIQVYRKIKKYLPKFLVLQKEKGSGEENLTTVNVKMFSILIFLLAVFIAPAQAKASTKKFDTYIKTIYNNTNGLPGGEANDIASTPDGILWIGTYAGLYRHNGKEFYRMSEYESVKTVRCLFVDSKGQMLVGTNDNGISVIEGEEVISTLSEKEGLPSDSVRCFAETSDGLYYIGSAADLAVAKQLEDGSLQVIKVFIEAGSVQRLTADKNGNVATVTASGKLFLINDLQIVSSVPASLESEKFVSACFTEDGKLYAATESNKVIVFEIAGNTLQSVNTIFCDPLKHINSIVSNSEVLFLCSDSGAGYIDYKNGNRFSLVDTGLFNNSIDNMIEDYQGNLWFSSSRLGLLKMCETAFEEIYRSAGFDEAVVNSVIKFNGKIYFGTDDGLSMIDAATGRAEENELTLKMKGLRVRCLMQDSKNCMWVCTYTKGLYRLNKAGQITAYETDTAQQFRVLLELSDGTIAAAGKKGLTFLKDGVVQKRLTKADGFDNQVVLTLSQLDDGTLIAGTDGGGIAVIKDQKIERLLQRQDGLTSNVILRTVKDYKGSESTGAFYVITSNGICYVDKDFNITPLSNFPYSNNYDMVVREDGNIFVLGSAGIYVVNRDELLSLNKVDYILLDLKRGLLGSLTANSWNYIDEDDNLYLSCDTGANCLNLKNFDKVDTTCRLQLKTIIVNGKHYSVKKDLPFIIPGDSDSIEVVPEILNYSINNPFISLYLEGVDEHPNVMTQNELVSVIYSNLKSRKYNLHVSLLDSKGQKVVEEIVYEIEHQSHIYDYWWFKVYAALVLIMMIAWLTWYITAAIQNLRFEKQEKELSYIREQVHMSDETILSIAKAVEARDKRTGRHSLRVAVYSMLIAAELGFDGEEIENMRQIGLLHDIGKIGVPDSILNKPAKLTEEEYNIMKTHVDMGGEILKDFTHIKNVADGARYHHERYDGTGYNCGLKGEEIPIQARIIGLADAFDAMTSNRVYRNAMPMDDVIEELKNGKGTQFDPALVDILLELINSGRIDVYEINKQSAGIED</sequence>
<dbReference type="InterPro" id="IPR015943">
    <property type="entry name" value="WD40/YVTN_repeat-like_dom_sf"/>
</dbReference>
<dbReference type="Pfam" id="PF13487">
    <property type="entry name" value="HD_5"/>
    <property type="match status" value="1"/>
</dbReference>
<feature type="transmembrane region" description="Helical" evidence="1">
    <location>
        <begin position="949"/>
        <end position="974"/>
    </location>
</feature>
<proteinExistence type="predicted"/>
<evidence type="ECO:0000313" key="4">
    <source>
        <dbReference type="EMBL" id="SFI98941.1"/>
    </source>
</evidence>
<feature type="transmembrane region" description="Helical" evidence="1">
    <location>
        <begin position="39"/>
        <end position="64"/>
    </location>
</feature>
<dbReference type="Gene3D" id="1.10.3210.10">
    <property type="entry name" value="Hypothetical protein af1432"/>
    <property type="match status" value="1"/>
</dbReference>
<dbReference type="Gene3D" id="1.10.1760.20">
    <property type="match status" value="1"/>
</dbReference>
<feature type="transmembrane region" description="Helical" evidence="1">
    <location>
        <begin position="200"/>
        <end position="220"/>
    </location>
</feature>
<dbReference type="SMART" id="SM00471">
    <property type="entry name" value="HDc"/>
    <property type="match status" value="1"/>
</dbReference>
<dbReference type="InterPro" id="IPR003607">
    <property type="entry name" value="HD/PDEase_dom"/>
</dbReference>
<dbReference type="AlphaFoldDB" id="A0A1I3MPT9"/>
<dbReference type="InterPro" id="IPR037522">
    <property type="entry name" value="HD_GYP_dom"/>
</dbReference>
<accession>A0A1I3MPT9</accession>